<sequence length="448" mass="48862">MASSALRITEFDEAENVAATYVQTSSGSSGGSRIDVIPPSDAKSLWQQGLDVFLPVGYPHSVTSDYMEYQIYDSLQAFSSSIAALLSSRAVLKSVGVGDADATATAALLLSIFQESVGRLATILFAHRLGMSFEPECKMYRLLADILNDSGFILDCLSPIFPKPIQVGVLTFSSVLRSLCGVAAGSAKASLSAHFACWGNLGELNAKDSSQETVISLMGMWAGSLVVSRVTSPFATWTALILLLSIHLETNRRAVRAVSMRSLNRQRATLVFHHLQKGHVPTPQEISLQERIFERDGVLRSKDDRVLGYCAVGVSMKRLLSAISTTDQHTSTKSLKIKDDSLLQSILDLYKDTPYIIWHDTGSPERMFIVLKQGVAAKDILQAWWQALLFVQSGNLLSMEARLEALRGAKDAVRQLLERHQDQLVANGWDLDIAALETTAGTRVALGE</sequence>
<evidence type="ECO:0000256" key="4">
    <source>
        <dbReference type="ARBA" id="ARBA00022989"/>
    </source>
</evidence>
<dbReference type="Proteomes" id="UP001296104">
    <property type="component" value="Unassembled WGS sequence"/>
</dbReference>
<evidence type="ECO:0000256" key="1">
    <source>
        <dbReference type="ARBA" id="ARBA00004370"/>
    </source>
</evidence>
<dbReference type="InterPro" id="IPR054549">
    <property type="entry name" value="UVB_sens_RUS_dom"/>
</dbReference>
<keyword evidence="4" id="KW-1133">Transmembrane helix</keyword>
<dbReference type="PANTHER" id="PTHR12770">
    <property type="entry name" value="RUS1 FAMILY PROTEIN C16ORF58"/>
    <property type="match status" value="1"/>
</dbReference>
<dbReference type="PANTHER" id="PTHR12770:SF31">
    <property type="entry name" value="RUS FAMILY MEMBER 1"/>
    <property type="match status" value="1"/>
</dbReference>
<evidence type="ECO:0000313" key="8">
    <source>
        <dbReference type="Proteomes" id="UP001296104"/>
    </source>
</evidence>
<evidence type="ECO:0000256" key="2">
    <source>
        <dbReference type="ARBA" id="ARBA00007558"/>
    </source>
</evidence>
<keyword evidence="3" id="KW-0812">Transmembrane</keyword>
<evidence type="ECO:0000259" key="6">
    <source>
        <dbReference type="Pfam" id="PF04884"/>
    </source>
</evidence>
<feature type="domain" description="Protein root UVB sensitive/RUS" evidence="6">
    <location>
        <begin position="41"/>
        <end position="275"/>
    </location>
</feature>
<dbReference type="GO" id="GO:0016020">
    <property type="term" value="C:membrane"/>
    <property type="evidence" value="ECO:0007669"/>
    <property type="project" value="UniProtKB-SubCell"/>
</dbReference>
<evidence type="ECO:0000313" key="7">
    <source>
        <dbReference type="EMBL" id="CAK4033371.1"/>
    </source>
</evidence>
<gene>
    <name evidence="7" type="ORF">LECACI_7A008529</name>
</gene>
<protein>
    <submittedName>
        <fullName evidence="7">Related to DUF647 domain</fullName>
    </submittedName>
</protein>
<dbReference type="AlphaFoldDB" id="A0AAI8Z6P1"/>
<proteinExistence type="inferred from homology"/>
<dbReference type="Pfam" id="PF04884">
    <property type="entry name" value="UVB_sens_prot"/>
    <property type="match status" value="1"/>
</dbReference>
<accession>A0AAI8Z6P1</accession>
<name>A0AAI8Z6P1_9PEZI</name>
<evidence type="ECO:0000256" key="5">
    <source>
        <dbReference type="ARBA" id="ARBA00023136"/>
    </source>
</evidence>
<dbReference type="InterPro" id="IPR006968">
    <property type="entry name" value="RUS_fam"/>
</dbReference>
<dbReference type="EMBL" id="CAVMBE010000084">
    <property type="protein sequence ID" value="CAK4033371.1"/>
    <property type="molecule type" value="Genomic_DNA"/>
</dbReference>
<comment type="subcellular location">
    <subcellularLocation>
        <location evidence="1">Membrane</location>
    </subcellularLocation>
</comment>
<keyword evidence="8" id="KW-1185">Reference proteome</keyword>
<keyword evidence="5" id="KW-0472">Membrane</keyword>
<comment type="caution">
    <text evidence="7">The sequence shown here is derived from an EMBL/GenBank/DDBJ whole genome shotgun (WGS) entry which is preliminary data.</text>
</comment>
<evidence type="ECO:0000256" key="3">
    <source>
        <dbReference type="ARBA" id="ARBA00022692"/>
    </source>
</evidence>
<reference evidence="7" key="1">
    <citation type="submission" date="2023-11" db="EMBL/GenBank/DDBJ databases">
        <authorList>
            <person name="Alioto T."/>
            <person name="Alioto T."/>
            <person name="Gomez Garrido J."/>
        </authorList>
    </citation>
    <scope>NUCLEOTIDE SEQUENCE</scope>
</reference>
<organism evidence="7 8">
    <name type="scientific">Lecanosticta acicola</name>
    <dbReference type="NCBI Taxonomy" id="111012"/>
    <lineage>
        <taxon>Eukaryota</taxon>
        <taxon>Fungi</taxon>
        <taxon>Dikarya</taxon>
        <taxon>Ascomycota</taxon>
        <taxon>Pezizomycotina</taxon>
        <taxon>Dothideomycetes</taxon>
        <taxon>Dothideomycetidae</taxon>
        <taxon>Mycosphaerellales</taxon>
        <taxon>Mycosphaerellaceae</taxon>
        <taxon>Lecanosticta</taxon>
    </lineage>
</organism>
<comment type="similarity">
    <text evidence="2">Belongs to the RUS1 family.</text>
</comment>